<feature type="region of interest" description="Disordered" evidence="1">
    <location>
        <begin position="167"/>
        <end position="207"/>
    </location>
</feature>
<feature type="compositionally biased region" description="Low complexity" evidence="1">
    <location>
        <begin position="22"/>
        <end position="31"/>
    </location>
</feature>
<reference evidence="2 3" key="1">
    <citation type="submission" date="2014-06" db="EMBL/GenBank/DDBJ databases">
        <authorList>
            <consortium name="DOE Joint Genome Institute"/>
            <person name="Kuo A."/>
            <person name="Kohler A."/>
            <person name="Nagy L.G."/>
            <person name="Floudas D."/>
            <person name="Copeland A."/>
            <person name="Barry K.W."/>
            <person name="Cichocki N."/>
            <person name="Veneault-Fourrey C."/>
            <person name="LaButti K."/>
            <person name="Lindquist E.A."/>
            <person name="Lipzen A."/>
            <person name="Lundell T."/>
            <person name="Morin E."/>
            <person name="Murat C."/>
            <person name="Sun H."/>
            <person name="Tunlid A."/>
            <person name="Henrissat B."/>
            <person name="Grigoriev I.V."/>
            <person name="Hibbett D.S."/>
            <person name="Martin F."/>
            <person name="Nordberg H.P."/>
            <person name="Cantor M.N."/>
            <person name="Hua S.X."/>
        </authorList>
    </citation>
    <scope>NUCLEOTIDE SEQUENCE [LARGE SCALE GENOMIC DNA]</scope>
    <source>
        <strain evidence="2 3">ATCC 200175</strain>
    </source>
</reference>
<keyword evidence="3" id="KW-1185">Reference proteome</keyword>
<organism evidence="2 3">
    <name type="scientific">Paxillus involutus ATCC 200175</name>
    <dbReference type="NCBI Taxonomy" id="664439"/>
    <lineage>
        <taxon>Eukaryota</taxon>
        <taxon>Fungi</taxon>
        <taxon>Dikarya</taxon>
        <taxon>Basidiomycota</taxon>
        <taxon>Agaricomycotina</taxon>
        <taxon>Agaricomycetes</taxon>
        <taxon>Agaricomycetidae</taxon>
        <taxon>Boletales</taxon>
        <taxon>Paxilineae</taxon>
        <taxon>Paxillaceae</taxon>
        <taxon>Paxillus</taxon>
    </lineage>
</organism>
<proteinExistence type="predicted"/>
<feature type="region of interest" description="Disordered" evidence="1">
    <location>
        <begin position="22"/>
        <end position="62"/>
    </location>
</feature>
<dbReference type="Proteomes" id="UP000053647">
    <property type="component" value="Unassembled WGS sequence"/>
</dbReference>
<name>A0A0C9U5C7_PAXIN</name>
<dbReference type="EMBL" id="KN819343">
    <property type="protein sequence ID" value="KIJ14411.1"/>
    <property type="molecule type" value="Genomic_DNA"/>
</dbReference>
<evidence type="ECO:0000313" key="3">
    <source>
        <dbReference type="Proteomes" id="UP000053647"/>
    </source>
</evidence>
<sequence>MSSSSSSESSAVLRLYSASSALSSTTTLVLSQPSDSSDVRTEITPPTSPIPSSEGKLLSSKDTMGVSRGLGQVCELVSQTSTKAAKHCYRRPSSRANDEAGYEADGDERGKALIKPVALGSGRRPKLHRVDTKQRKRVASLLASYPRDTTSTGFDSEVFPELRGDPIAAEKPSHRHGLPPSSSLRSSNDHEFARRRPKGAPVGLGLGLPSNHPLRMRAFTMPVVSPTSPAESRHVELLPLQPSPPPSLTSEAQILFLAKLTLRPTKPEVSPPPIEFLPPSVVCYPSPGLAAFGFSVEPEAAEALTLAGVTAQKALSSRSLLSSWKSSKDPAEIPPALMLVPSLAAPCLGENGTTADEMPSENFSACLSRVPDLFY</sequence>
<dbReference type="HOGENOM" id="CLU_737891_0_0_1"/>
<gene>
    <name evidence="2" type="ORF">PAXINDRAFT_12776</name>
</gene>
<evidence type="ECO:0000256" key="1">
    <source>
        <dbReference type="SAM" id="MobiDB-lite"/>
    </source>
</evidence>
<dbReference type="AlphaFoldDB" id="A0A0C9U5C7"/>
<accession>A0A0C9U5C7</accession>
<feature type="compositionally biased region" description="Low complexity" evidence="1">
    <location>
        <begin position="42"/>
        <end position="54"/>
    </location>
</feature>
<protein>
    <submittedName>
        <fullName evidence="2">Unplaced genomic scaffold PAXINscaffold_21, whole genome shotgun sequence</fullName>
    </submittedName>
</protein>
<reference evidence="3" key="2">
    <citation type="submission" date="2015-01" db="EMBL/GenBank/DDBJ databases">
        <title>Evolutionary Origins and Diversification of the Mycorrhizal Mutualists.</title>
        <authorList>
            <consortium name="DOE Joint Genome Institute"/>
            <consortium name="Mycorrhizal Genomics Consortium"/>
            <person name="Kohler A."/>
            <person name="Kuo A."/>
            <person name="Nagy L.G."/>
            <person name="Floudas D."/>
            <person name="Copeland A."/>
            <person name="Barry K.W."/>
            <person name="Cichocki N."/>
            <person name="Veneault-Fourrey C."/>
            <person name="LaButti K."/>
            <person name="Lindquist E.A."/>
            <person name="Lipzen A."/>
            <person name="Lundell T."/>
            <person name="Morin E."/>
            <person name="Murat C."/>
            <person name="Riley R."/>
            <person name="Ohm R."/>
            <person name="Sun H."/>
            <person name="Tunlid A."/>
            <person name="Henrissat B."/>
            <person name="Grigoriev I.V."/>
            <person name="Hibbett D.S."/>
            <person name="Martin F."/>
        </authorList>
    </citation>
    <scope>NUCLEOTIDE SEQUENCE [LARGE SCALE GENOMIC DNA]</scope>
    <source>
        <strain evidence="3">ATCC 200175</strain>
    </source>
</reference>
<dbReference type="OrthoDB" id="2693423at2759"/>
<evidence type="ECO:0000313" key="2">
    <source>
        <dbReference type="EMBL" id="KIJ14411.1"/>
    </source>
</evidence>